<dbReference type="PROSITE" id="PS50835">
    <property type="entry name" value="IG_LIKE"/>
    <property type="match status" value="2"/>
</dbReference>
<dbReference type="InterPro" id="IPR007110">
    <property type="entry name" value="Ig-like_dom"/>
</dbReference>
<dbReference type="InterPro" id="IPR013783">
    <property type="entry name" value="Ig-like_fold"/>
</dbReference>
<evidence type="ECO:0000256" key="3">
    <source>
        <dbReference type="SAM" id="Phobius"/>
    </source>
</evidence>
<keyword evidence="3" id="KW-1133">Transmembrane helix</keyword>
<feature type="transmembrane region" description="Helical" evidence="3">
    <location>
        <begin position="314"/>
        <end position="339"/>
    </location>
</feature>
<sequence length="367" mass="40596">MTVPSSTWPSQTVTCNVDHPASSTKVDKTIGERTPGEEGLTRDEAQAISLSRPTRLGSHKQEMELSPEDSPRTECGCRPCVCPVPEVSSVFLFPPNPKDVLTITLTPKVTCVVVDISQDDPEVQFSWSVDGVENAHGSDSAPREEQFNSTASSVSQLSILHQDWLSGKEFTCKVNSAAFPAPIQKTISKEKGRPQTPQVYIVPPPKEQMNKDVVSLTCMAIQFFPKNIAVEWQRNGLPEENYKNTEPTVDTDGSYFLYSKLNVKRNQWEKGDTFTCSVLHEGLHNHHTEKSLSHSPGLELDDTCAEIQEGELDGLWTTISIFISLFLLSVCYSAAVTLFKVKWIFSSVVGLKQTLAPEYKNMIGQGS</sequence>
<feature type="domain" description="Ig-like" evidence="4">
    <location>
        <begin position="197"/>
        <end position="293"/>
    </location>
</feature>
<keyword evidence="3" id="KW-0812">Transmembrane</keyword>
<proteinExistence type="predicted"/>
<name>A0ABQ0FF46_APOSI</name>
<dbReference type="InterPro" id="IPR050380">
    <property type="entry name" value="Immune_Resp_Modulators"/>
</dbReference>
<dbReference type="InterPro" id="IPR003597">
    <property type="entry name" value="Ig_C1-set"/>
</dbReference>
<evidence type="ECO:0000256" key="1">
    <source>
        <dbReference type="ARBA" id="ARBA00023319"/>
    </source>
</evidence>
<feature type="compositionally biased region" description="Polar residues" evidence="2">
    <location>
        <begin position="1"/>
        <end position="15"/>
    </location>
</feature>
<feature type="domain" description="Ig-like" evidence="4">
    <location>
        <begin position="85"/>
        <end position="188"/>
    </location>
</feature>
<dbReference type="CDD" id="cd05768">
    <property type="entry name" value="IgC1_CH3_IgAGD_CH4_IgAEM"/>
    <property type="match status" value="1"/>
</dbReference>
<evidence type="ECO:0000313" key="5">
    <source>
        <dbReference type="EMBL" id="GAB1297861.1"/>
    </source>
</evidence>
<accession>A0ABQ0FF46</accession>
<dbReference type="SMART" id="SM00407">
    <property type="entry name" value="IGc1"/>
    <property type="match status" value="1"/>
</dbReference>
<comment type="caution">
    <text evidence="5">The sequence shown here is derived from an EMBL/GenBank/DDBJ whole genome shotgun (WGS) entry which is preliminary data.</text>
</comment>
<keyword evidence="3" id="KW-0472">Membrane</keyword>
<dbReference type="Gene3D" id="2.60.40.10">
    <property type="entry name" value="Immunoglobulins"/>
    <property type="match status" value="3"/>
</dbReference>
<gene>
    <name evidence="5" type="ORF">APTSU1_001309700</name>
</gene>
<keyword evidence="6" id="KW-1185">Reference proteome</keyword>
<dbReference type="EMBL" id="BAAFST010000012">
    <property type="protein sequence ID" value="GAB1297861.1"/>
    <property type="molecule type" value="Genomic_DNA"/>
</dbReference>
<feature type="region of interest" description="Disordered" evidence="2">
    <location>
        <begin position="1"/>
        <end position="74"/>
    </location>
</feature>
<feature type="compositionally biased region" description="Basic and acidic residues" evidence="2">
    <location>
        <begin position="25"/>
        <end position="45"/>
    </location>
</feature>
<evidence type="ECO:0000313" key="6">
    <source>
        <dbReference type="Proteomes" id="UP001623349"/>
    </source>
</evidence>
<protein>
    <submittedName>
        <fullName evidence="5">Ig gamma-1 chain C region secreted form</fullName>
    </submittedName>
</protein>
<dbReference type="PANTHER" id="PTHR23411">
    <property type="entry name" value="TAPASIN"/>
    <property type="match status" value="1"/>
</dbReference>
<evidence type="ECO:0000259" key="4">
    <source>
        <dbReference type="PROSITE" id="PS50835"/>
    </source>
</evidence>
<dbReference type="SUPFAM" id="SSF48726">
    <property type="entry name" value="Immunoglobulin"/>
    <property type="match status" value="2"/>
</dbReference>
<dbReference type="Pfam" id="PF07654">
    <property type="entry name" value="C1-set"/>
    <property type="match status" value="2"/>
</dbReference>
<dbReference type="InterPro" id="IPR036179">
    <property type="entry name" value="Ig-like_dom_sf"/>
</dbReference>
<reference evidence="5 6" key="1">
    <citation type="submission" date="2024-08" db="EMBL/GenBank/DDBJ databases">
        <title>The draft genome of Apodemus speciosus.</title>
        <authorList>
            <person name="Nabeshima K."/>
            <person name="Suzuki S."/>
            <person name="Onuma M."/>
        </authorList>
    </citation>
    <scope>NUCLEOTIDE SEQUENCE [LARGE SCALE GENOMIC DNA]</scope>
    <source>
        <strain evidence="5">IB14-021</strain>
    </source>
</reference>
<evidence type="ECO:0000256" key="2">
    <source>
        <dbReference type="SAM" id="MobiDB-lite"/>
    </source>
</evidence>
<keyword evidence="1" id="KW-0393">Immunoglobulin domain</keyword>
<organism evidence="5 6">
    <name type="scientific">Apodemus speciosus</name>
    <name type="common">Large Japanese field mouse</name>
    <dbReference type="NCBI Taxonomy" id="105296"/>
    <lineage>
        <taxon>Eukaryota</taxon>
        <taxon>Metazoa</taxon>
        <taxon>Chordata</taxon>
        <taxon>Craniata</taxon>
        <taxon>Vertebrata</taxon>
        <taxon>Euteleostomi</taxon>
        <taxon>Mammalia</taxon>
        <taxon>Eutheria</taxon>
        <taxon>Euarchontoglires</taxon>
        <taxon>Glires</taxon>
        <taxon>Rodentia</taxon>
        <taxon>Myomorpha</taxon>
        <taxon>Muroidea</taxon>
        <taxon>Muridae</taxon>
        <taxon>Murinae</taxon>
        <taxon>Apodemus</taxon>
    </lineage>
</organism>
<dbReference type="Proteomes" id="UP001623349">
    <property type="component" value="Unassembled WGS sequence"/>
</dbReference>